<accession>A0A183IMX9</accession>
<keyword evidence="2" id="KW-1185">Reference proteome</keyword>
<dbReference type="PANTHER" id="PTHR13447:SF2">
    <property type="entry name" value="SMALL RIBOSOMAL SUBUNIT PROTEIN BS1M"/>
    <property type="match status" value="1"/>
</dbReference>
<dbReference type="WBParaSite" id="SBAD_0000517801-mRNA-1">
    <property type="protein sequence ID" value="SBAD_0000517801-mRNA-1"/>
    <property type="gene ID" value="SBAD_0000517801"/>
</dbReference>
<proteinExistence type="predicted"/>
<dbReference type="InterPro" id="IPR019375">
    <property type="entry name" value="Ribosomal_bS1m"/>
</dbReference>
<sequence length="161" mass="18389">MLPYLRVQSLPAVIRLVAFSRRALSDEKPKAGGFAEAFERFLKRRELEQEKETTERTFSSILRHSNFLALGDVKGKLVVGEIIRVVHDDLYIDFGCKFHCVCKVPKKNGERYRRGTNVVLRLHDLELSTRFLGSDIDLTLQEADATLIGLYRKAAPQTLQL</sequence>
<dbReference type="AlphaFoldDB" id="A0A183IMX9"/>
<reference evidence="3" key="1">
    <citation type="submission" date="2016-06" db="UniProtKB">
        <authorList>
            <consortium name="WormBaseParasite"/>
        </authorList>
    </citation>
    <scope>IDENTIFICATION</scope>
</reference>
<name>A0A183IMX9_9BILA</name>
<dbReference type="Pfam" id="PF10246">
    <property type="entry name" value="MRP-S35"/>
    <property type="match status" value="1"/>
</dbReference>
<dbReference type="GO" id="GO:0005763">
    <property type="term" value="C:mitochondrial small ribosomal subunit"/>
    <property type="evidence" value="ECO:0007669"/>
    <property type="project" value="TreeGrafter"/>
</dbReference>
<dbReference type="Proteomes" id="UP000270296">
    <property type="component" value="Unassembled WGS sequence"/>
</dbReference>
<protein>
    <submittedName>
        <fullName evidence="3">28S ribosomal protein S28, mitochondrial</fullName>
    </submittedName>
</protein>
<dbReference type="PANTHER" id="PTHR13447">
    <property type="entry name" value="MITOCHONDRIAL 28S RIBOSOMAL PROTEIN S28"/>
    <property type="match status" value="1"/>
</dbReference>
<evidence type="ECO:0000313" key="2">
    <source>
        <dbReference type="Proteomes" id="UP000270296"/>
    </source>
</evidence>
<dbReference type="EMBL" id="UZAM01008668">
    <property type="protein sequence ID" value="VDP05905.1"/>
    <property type="molecule type" value="Genomic_DNA"/>
</dbReference>
<evidence type="ECO:0000313" key="3">
    <source>
        <dbReference type="WBParaSite" id="SBAD_0000517801-mRNA-1"/>
    </source>
</evidence>
<dbReference type="OrthoDB" id="6020229at2759"/>
<organism evidence="3">
    <name type="scientific">Soboliphyme baturini</name>
    <dbReference type="NCBI Taxonomy" id="241478"/>
    <lineage>
        <taxon>Eukaryota</taxon>
        <taxon>Metazoa</taxon>
        <taxon>Ecdysozoa</taxon>
        <taxon>Nematoda</taxon>
        <taxon>Enoplea</taxon>
        <taxon>Dorylaimia</taxon>
        <taxon>Dioctophymatida</taxon>
        <taxon>Dioctophymatoidea</taxon>
        <taxon>Soboliphymatidae</taxon>
        <taxon>Soboliphyme</taxon>
    </lineage>
</organism>
<reference evidence="1 2" key="2">
    <citation type="submission" date="2018-11" db="EMBL/GenBank/DDBJ databases">
        <authorList>
            <consortium name="Pathogen Informatics"/>
        </authorList>
    </citation>
    <scope>NUCLEOTIDE SEQUENCE [LARGE SCALE GENOMIC DNA]</scope>
</reference>
<gene>
    <name evidence="1" type="ORF">SBAD_LOCUS4976</name>
</gene>
<evidence type="ECO:0000313" key="1">
    <source>
        <dbReference type="EMBL" id="VDP05905.1"/>
    </source>
</evidence>